<feature type="region of interest" description="Disordered" evidence="1">
    <location>
        <begin position="656"/>
        <end position="678"/>
    </location>
</feature>
<feature type="compositionally biased region" description="Basic and acidic residues" evidence="1">
    <location>
        <begin position="158"/>
        <end position="168"/>
    </location>
</feature>
<keyword evidence="3" id="KW-1185">Reference proteome</keyword>
<accession>A0ABR2ZS26</accession>
<feature type="compositionally biased region" description="Basic and acidic residues" evidence="1">
    <location>
        <begin position="525"/>
        <end position="535"/>
    </location>
</feature>
<feature type="compositionally biased region" description="Polar residues" evidence="1">
    <location>
        <begin position="295"/>
        <end position="315"/>
    </location>
</feature>
<evidence type="ECO:0000313" key="3">
    <source>
        <dbReference type="Proteomes" id="UP001437256"/>
    </source>
</evidence>
<feature type="compositionally biased region" description="Polar residues" evidence="1">
    <location>
        <begin position="347"/>
        <end position="356"/>
    </location>
</feature>
<protein>
    <submittedName>
        <fullName evidence="2">Uncharacterized protein</fullName>
    </submittedName>
</protein>
<reference evidence="2 3" key="1">
    <citation type="submission" date="2024-05" db="EMBL/GenBank/DDBJ databases">
        <title>A draft genome resource for the thread blight pathogen Marasmius tenuissimus strain MS-2.</title>
        <authorList>
            <person name="Yulfo-Soto G.E."/>
            <person name="Baruah I.K."/>
            <person name="Amoako-Attah I."/>
            <person name="Bukari Y."/>
            <person name="Meinhardt L.W."/>
            <person name="Bailey B.A."/>
            <person name="Cohen S.P."/>
        </authorList>
    </citation>
    <scope>NUCLEOTIDE SEQUENCE [LARGE SCALE GENOMIC DNA]</scope>
    <source>
        <strain evidence="2 3">MS-2</strain>
    </source>
</reference>
<feature type="region of interest" description="Disordered" evidence="1">
    <location>
        <begin position="280"/>
        <end position="428"/>
    </location>
</feature>
<feature type="compositionally biased region" description="Acidic residues" evidence="1">
    <location>
        <begin position="656"/>
        <end position="668"/>
    </location>
</feature>
<feature type="compositionally biased region" description="Polar residues" evidence="1">
    <location>
        <begin position="169"/>
        <end position="182"/>
    </location>
</feature>
<organism evidence="2 3">
    <name type="scientific">Marasmius tenuissimus</name>
    <dbReference type="NCBI Taxonomy" id="585030"/>
    <lineage>
        <taxon>Eukaryota</taxon>
        <taxon>Fungi</taxon>
        <taxon>Dikarya</taxon>
        <taxon>Basidiomycota</taxon>
        <taxon>Agaricomycotina</taxon>
        <taxon>Agaricomycetes</taxon>
        <taxon>Agaricomycetidae</taxon>
        <taxon>Agaricales</taxon>
        <taxon>Marasmiineae</taxon>
        <taxon>Marasmiaceae</taxon>
        <taxon>Marasmius</taxon>
    </lineage>
</organism>
<sequence>MSSINVEAATEARDRVATTLRAREGEMVALYDKQKRLHHRLSEYRQTKKPRESLRSPEIESELLVLDAKIKEAESDVRTLRIEHRQSSQALTKARAKAKRDASVSKPGKKAPATQSNQPASDDASSDLTPVEEVGRQLTVAKRRLPQGGGGTVKKSRTAPEKGKDQVTKRPTSTSKSVNGVSQARPRTRASSRINGDPPTDAGAPATPKEVGDQDLVVLPEDVNMDEVLASDGFSGVQGHNSHAEDEFEAAKVQASPMGKSLRCIVICCQADTGTEATQRLAPLSQTKSNDKAASHTQPSCDQNSSQIQEGTGSSPHPEGSEIGFVNERSPLNAESSTSPKPAAMANVSTRRSPSLPTAALGDKKNDEQRTMVEGDETGTSKTEETQEEPTIPGDSDQSDDEPDEKGKRRSRKGLKNGGNVSDFRDEETEKEALEAIDQFLTLPVPANFLPDTLRGYIRGHASRCPAAATTCREIAIQTLVSKRSYLKCNYHHHSGKHKDRYIHDHSNPNDACPRLTGVPFPPSEPKKSADAKSFRKEKDVTASFERLEIPEKDGVEVCHCGCTLDDALWGFYLWKTGKIVAGDRVDNYRTDWIDPRQRKFLITRLKDHGVELENLWEYRLEETAGYQHYVPVSRAQRLRNHISVLQAMLEVLEGEEDEEEAKSDDEVSPGPAGPTIV</sequence>
<feature type="region of interest" description="Disordered" evidence="1">
    <location>
        <begin position="81"/>
        <end position="211"/>
    </location>
</feature>
<evidence type="ECO:0000256" key="1">
    <source>
        <dbReference type="SAM" id="MobiDB-lite"/>
    </source>
</evidence>
<proteinExistence type="predicted"/>
<dbReference type="EMBL" id="JBBXMP010000062">
    <property type="protein sequence ID" value="KAL0064476.1"/>
    <property type="molecule type" value="Genomic_DNA"/>
</dbReference>
<name>A0ABR2ZS26_9AGAR</name>
<feature type="region of interest" description="Disordered" evidence="1">
    <location>
        <begin position="39"/>
        <end position="58"/>
    </location>
</feature>
<dbReference type="Proteomes" id="UP001437256">
    <property type="component" value="Unassembled WGS sequence"/>
</dbReference>
<feature type="region of interest" description="Disordered" evidence="1">
    <location>
        <begin position="513"/>
        <end position="535"/>
    </location>
</feature>
<gene>
    <name evidence="2" type="ORF">AAF712_008640</name>
</gene>
<feature type="compositionally biased region" description="Basic and acidic residues" evidence="1">
    <location>
        <begin position="40"/>
        <end position="58"/>
    </location>
</feature>
<feature type="compositionally biased region" description="Basic and acidic residues" evidence="1">
    <location>
        <begin position="362"/>
        <end position="373"/>
    </location>
</feature>
<feature type="compositionally biased region" description="Low complexity" evidence="1">
    <location>
        <begin position="196"/>
        <end position="208"/>
    </location>
</feature>
<comment type="caution">
    <text evidence="2">The sequence shown here is derived from an EMBL/GenBank/DDBJ whole genome shotgun (WGS) entry which is preliminary data.</text>
</comment>
<evidence type="ECO:0000313" key="2">
    <source>
        <dbReference type="EMBL" id="KAL0064476.1"/>
    </source>
</evidence>